<dbReference type="EMBL" id="CAICTM010000097">
    <property type="protein sequence ID" value="CAB9501020.1"/>
    <property type="molecule type" value="Genomic_DNA"/>
</dbReference>
<organism evidence="1 2">
    <name type="scientific">Seminavis robusta</name>
    <dbReference type="NCBI Taxonomy" id="568900"/>
    <lineage>
        <taxon>Eukaryota</taxon>
        <taxon>Sar</taxon>
        <taxon>Stramenopiles</taxon>
        <taxon>Ochrophyta</taxon>
        <taxon>Bacillariophyta</taxon>
        <taxon>Bacillariophyceae</taxon>
        <taxon>Bacillariophycidae</taxon>
        <taxon>Naviculales</taxon>
        <taxon>Naviculaceae</taxon>
        <taxon>Seminavis</taxon>
    </lineage>
</organism>
<reference evidence="1" key="1">
    <citation type="submission" date="2020-06" db="EMBL/GenBank/DDBJ databases">
        <authorList>
            <consortium name="Plant Systems Biology data submission"/>
        </authorList>
    </citation>
    <scope>NUCLEOTIDE SEQUENCE</scope>
    <source>
        <strain evidence="1">D6</strain>
    </source>
</reference>
<dbReference type="AlphaFoldDB" id="A0A9N8DI77"/>
<gene>
    <name evidence="1" type="ORF">SEMRO_98_G050290.1</name>
</gene>
<evidence type="ECO:0000313" key="2">
    <source>
        <dbReference type="Proteomes" id="UP001153069"/>
    </source>
</evidence>
<keyword evidence="2" id="KW-1185">Reference proteome</keyword>
<proteinExistence type="predicted"/>
<comment type="caution">
    <text evidence="1">The sequence shown here is derived from an EMBL/GenBank/DDBJ whole genome shotgun (WGS) entry which is preliminary data.</text>
</comment>
<dbReference type="Proteomes" id="UP001153069">
    <property type="component" value="Unassembled WGS sequence"/>
</dbReference>
<accession>A0A9N8DI77</accession>
<protein>
    <submittedName>
        <fullName evidence="1">Uncharacterized protein</fullName>
    </submittedName>
</protein>
<name>A0A9N8DI77_9STRA</name>
<evidence type="ECO:0000313" key="1">
    <source>
        <dbReference type="EMBL" id="CAB9501020.1"/>
    </source>
</evidence>
<sequence length="339" mass="37643">MAASGQEVTPEMCFQGFGGLQFRFDAYDRYNEFFRNDSSLISITAGIYTGPENIEEYVRFGGTTNPMVGLADGYHQPGLRGIVNGTCEILLFTNSWYEFLPGAARGGKMNATLMSLIEYDAIENYMKNFILYLPPAWMDGIFAQYAGTDRTRDFVCRTMRDSCPDVWEANEEVFSQATVAMEGRAADQDLIPCKSLLRDMPHVEGANLYVDGDSQGCRALHSVYASTNSDHCPHMSFVPIKDVNGKIKCQESAGLSTSDYFTQEDLDKFDAFVQESSFRVDYPSGARLFDMEEMTEEEILGFYGDVALGEIETEIEVDASSAKIGMSGFALAVLVSFLL</sequence>
<dbReference type="OrthoDB" id="49020at2759"/>